<organism evidence="3 4">
    <name type="scientific">Bodo saltans</name>
    <name type="common">Flagellated protozoan</name>
    <dbReference type="NCBI Taxonomy" id="75058"/>
    <lineage>
        <taxon>Eukaryota</taxon>
        <taxon>Discoba</taxon>
        <taxon>Euglenozoa</taxon>
        <taxon>Kinetoplastea</taxon>
        <taxon>Metakinetoplastina</taxon>
        <taxon>Eubodonida</taxon>
        <taxon>Bodonidae</taxon>
        <taxon>Bodo</taxon>
    </lineage>
</organism>
<accession>A0A0S4IP09</accession>
<feature type="compositionally biased region" description="Low complexity" evidence="1">
    <location>
        <begin position="245"/>
        <end position="255"/>
    </location>
</feature>
<name>A0A0S4IP09_BODSA</name>
<evidence type="ECO:0000259" key="2">
    <source>
        <dbReference type="Pfam" id="PF14652"/>
    </source>
</evidence>
<feature type="compositionally biased region" description="Low complexity" evidence="1">
    <location>
        <begin position="404"/>
        <end position="420"/>
    </location>
</feature>
<feature type="region of interest" description="Disordered" evidence="1">
    <location>
        <begin position="154"/>
        <end position="175"/>
    </location>
</feature>
<feature type="region of interest" description="Disordered" evidence="1">
    <location>
        <begin position="245"/>
        <end position="323"/>
    </location>
</feature>
<evidence type="ECO:0000313" key="3">
    <source>
        <dbReference type="EMBL" id="CUE99344.1"/>
    </source>
</evidence>
<gene>
    <name evidence="3" type="ORF">BSAL_58010</name>
</gene>
<dbReference type="InterPro" id="IPR026704">
    <property type="entry name" value="KATNIP"/>
</dbReference>
<evidence type="ECO:0000313" key="4">
    <source>
        <dbReference type="Proteomes" id="UP000051952"/>
    </source>
</evidence>
<sequence length="1151" mass="120767">MSSGRTPTPPPNPQGGGGHTPSSALHTPPPSSLSPIGNNSGSTAKPTSAGKSRQIAGGLPPPSKESHVTPQRTLPPGAPRPTLPTSAAHPQHYGGSPDSMQGGRFSMGGGAGGSGIGDAQIENNRYASFVPSGLEEELHPLSLVATPLHLYRPTQQQQQQQLSNYRPDFESSPQQQLQQVNAALSGSTNRYRDAVSPSNQAASASAAPHVASLRQSVVCAALGSQQNRGRLSAIAPSVLSLALSPSQQKQQQQQQYSVPPELSPNGTASSSSTVRGATMTSQSTTNNNAGVGEGTINGSSTSPNSSSPKSHNNLPSPNGGGGGVGMEAFLSPVMPQGRYLMLNLLTTWGDSGEVGLNGVEVYDQRGLRIVPTRRSSTNNNNHATDVVPPIAFTVAADTLGDNASSRGTSPLSISSTSASSPIQHGSSGTTSEGILNPLTEILRQRYNVANLVNGIVHTTDEHRMYATPFRNGKHHLVCIGFPVSVSISAIRLFNYRGGGRSKTNKGARLIEMTVDDQLIFRGEIAESNGGNVGNVPAASPEFEDCETILFTEDKTILERLFVEMSHNHSPHYPQHAAEDSAATGALLRNSTTTDGYGARGSRHRGGGGVADVVRTSIAFAPSAPLLSQQFSEMFSPMVYGGKTGAGDMGPPSVASLKTQVGVSSPCAFPSAAPKRVTSICIQVVSTWGDANFVGLSGIRLRDPSGNPIFNVSQVLINRPSGKKDDAGDAEFAALLDNDPNTACVWAYESGIQLVIVFQQPVDLGFIEIANYSLGRKTYCGVKCARVFTSTMPIVSIATGGGGGSSHHASSSVANQHLAFLYASLWDQEAGAQLSSTGGLCELTPGDEGITLRKSPATMATLRFQSFDVSLASSHGGGGGGGAHSLRLSMNTRAAVAIRRARQSLLDPPQWLLDHQAYLPSILPVAYVFKVTIALYGKSSARTFKHLLTAWASRPHDALTFMNDSGQFVNPQEDELWCEGQVTVLDSKGGDEGDNNGDDDLEDDGIAKVAVTLIFVSDSLFAIAALFLRAPLILFDDSAINNANHSNTPPAPGDAGTSWVQSVRVFADDTLVYRGRDAAVSLDGRNGGDAVHVVNVDNDDEAVDERSSPVRALGFDDDVAAPAKNNSNSTVPSVLFFTLDDRVLQAYRPAAM</sequence>
<proteinExistence type="predicted"/>
<dbReference type="OMA" id="MNIRAEM"/>
<dbReference type="Pfam" id="PF14652">
    <property type="entry name" value="DUF4457"/>
    <property type="match status" value="3"/>
</dbReference>
<protein>
    <recommendedName>
        <fullName evidence="2">KATNIP domain-containing protein</fullName>
    </recommendedName>
</protein>
<evidence type="ECO:0000256" key="1">
    <source>
        <dbReference type="SAM" id="MobiDB-lite"/>
    </source>
</evidence>
<dbReference type="VEuPathDB" id="TriTrypDB:BSAL_58010"/>
<feature type="compositionally biased region" description="Gly residues" evidence="1">
    <location>
        <begin position="105"/>
        <end position="116"/>
    </location>
</feature>
<feature type="compositionally biased region" description="Polar residues" evidence="1">
    <location>
        <begin position="33"/>
        <end position="51"/>
    </location>
</feature>
<feature type="region of interest" description="Disordered" evidence="1">
    <location>
        <begin position="1"/>
        <end position="116"/>
    </location>
</feature>
<dbReference type="PANTHER" id="PTHR21534:SF0">
    <property type="entry name" value="KATANIN-INTERACTING PROTEIN"/>
    <property type="match status" value="1"/>
</dbReference>
<keyword evidence="4" id="KW-1185">Reference proteome</keyword>
<reference evidence="4" key="1">
    <citation type="submission" date="2015-09" db="EMBL/GenBank/DDBJ databases">
        <authorList>
            <consortium name="Pathogen Informatics"/>
        </authorList>
    </citation>
    <scope>NUCLEOTIDE SEQUENCE [LARGE SCALE GENOMIC DNA]</scope>
    <source>
        <strain evidence="4">Lake Konstanz</strain>
    </source>
</reference>
<dbReference type="OrthoDB" id="304622at2759"/>
<dbReference type="Proteomes" id="UP000051952">
    <property type="component" value="Unassembled WGS sequence"/>
</dbReference>
<feature type="domain" description="KATNIP" evidence="2">
    <location>
        <begin position="435"/>
        <end position="523"/>
    </location>
</feature>
<feature type="domain" description="KATNIP" evidence="2">
    <location>
        <begin position="679"/>
        <end position="784"/>
    </location>
</feature>
<dbReference type="InterPro" id="IPR027859">
    <property type="entry name" value="KATNIP_dom"/>
</dbReference>
<dbReference type="PANTHER" id="PTHR21534">
    <property type="entry name" value="KATANIN-INTERACTING PROTEIN"/>
    <property type="match status" value="1"/>
</dbReference>
<dbReference type="AlphaFoldDB" id="A0A0S4IP09"/>
<feature type="compositionally biased region" description="Polar residues" evidence="1">
    <location>
        <begin position="264"/>
        <end position="289"/>
    </location>
</feature>
<feature type="compositionally biased region" description="Polar residues" evidence="1">
    <location>
        <begin position="421"/>
        <end position="433"/>
    </location>
</feature>
<feature type="region of interest" description="Disordered" evidence="1">
    <location>
        <begin position="401"/>
        <end position="433"/>
    </location>
</feature>
<dbReference type="EMBL" id="CYKH01000223">
    <property type="protein sequence ID" value="CUE99344.1"/>
    <property type="molecule type" value="Genomic_DNA"/>
</dbReference>
<feature type="domain" description="KATNIP" evidence="2">
    <location>
        <begin position="331"/>
        <end position="386"/>
    </location>
</feature>
<feature type="compositionally biased region" description="Low complexity" evidence="1">
    <location>
        <begin position="299"/>
        <end position="317"/>
    </location>
</feature>